<keyword evidence="2" id="KW-1185">Reference proteome</keyword>
<dbReference type="OrthoDB" id="2426791at2"/>
<name>A0A0U2Z3M0_9BACL</name>
<proteinExistence type="predicted"/>
<reference evidence="1" key="1">
    <citation type="submission" date="2016-01" db="EMBL/GenBank/DDBJ databases">
        <title>Complete genome of Planococcus rifietoensis type strain M8.</title>
        <authorList>
            <person name="See-Too W.S."/>
        </authorList>
    </citation>
    <scope>NUCLEOTIDE SEQUENCE [LARGE SCALE GENOMIC DNA]</scope>
    <source>
        <strain evidence="1">M8</strain>
    </source>
</reference>
<accession>A0A0U2Z3M0</accession>
<organism evidence="1 2">
    <name type="scientific">Planococcus rifietoensis</name>
    <dbReference type="NCBI Taxonomy" id="200991"/>
    <lineage>
        <taxon>Bacteria</taxon>
        <taxon>Bacillati</taxon>
        <taxon>Bacillota</taxon>
        <taxon>Bacilli</taxon>
        <taxon>Bacillales</taxon>
        <taxon>Caryophanaceae</taxon>
        <taxon>Planococcus</taxon>
    </lineage>
</organism>
<dbReference type="Proteomes" id="UP000067683">
    <property type="component" value="Chromosome"/>
</dbReference>
<evidence type="ECO:0000313" key="1">
    <source>
        <dbReference type="EMBL" id="ALS73812.1"/>
    </source>
</evidence>
<dbReference type="KEGG" id="prt:AUC31_00460"/>
<evidence type="ECO:0000313" key="2">
    <source>
        <dbReference type="Proteomes" id="UP000067683"/>
    </source>
</evidence>
<dbReference type="AlphaFoldDB" id="A0A0U2Z3M0"/>
<dbReference type="EMBL" id="CP013659">
    <property type="protein sequence ID" value="ALS73812.1"/>
    <property type="molecule type" value="Genomic_DNA"/>
</dbReference>
<dbReference type="RefSeq" id="WP_058380522.1">
    <property type="nucleotide sequence ID" value="NZ_CP013659.2"/>
</dbReference>
<gene>
    <name evidence="1" type="ORF">AUC31_00460</name>
</gene>
<protein>
    <submittedName>
        <fullName evidence="1">Uncharacterized protein</fullName>
    </submittedName>
</protein>
<sequence length="139" mass="16275">MMNFYLTQSKKSYQSADGDAISMHSYLVVESVTRSLGQEFKNHKLAWEAEDRWLLADAPEKIIHMPDGYQRFELSEPVFASLRLLAETQPKELHTLTPFSRKRTSETFIEQQQAEARREFHFNDVAKSLKQMFKDIMTV</sequence>